<comment type="caution">
    <text evidence="13">The sequence shown here is derived from an EMBL/GenBank/DDBJ whole genome shotgun (WGS) entry which is preliminary data.</text>
</comment>
<evidence type="ECO:0000256" key="11">
    <source>
        <dbReference type="SAM" id="MobiDB-lite"/>
    </source>
</evidence>
<proteinExistence type="inferred from homology"/>
<organism evidence="13 14">
    <name type="scientific">Ogataea polymorpha</name>
    <dbReference type="NCBI Taxonomy" id="460523"/>
    <lineage>
        <taxon>Eukaryota</taxon>
        <taxon>Fungi</taxon>
        <taxon>Dikarya</taxon>
        <taxon>Ascomycota</taxon>
        <taxon>Saccharomycotina</taxon>
        <taxon>Pichiomycetes</taxon>
        <taxon>Pichiales</taxon>
        <taxon>Pichiaceae</taxon>
        <taxon>Ogataea</taxon>
    </lineage>
</organism>
<dbReference type="PANTHER" id="PTHR16631">
    <property type="entry name" value="GLUCAN 1,3-BETA-GLUCOSIDASE"/>
    <property type="match status" value="1"/>
</dbReference>
<feature type="chain" id="PRO_5040227272" description="Glycoside hydrolase family 17 protein" evidence="12">
    <location>
        <begin position="18"/>
        <end position="371"/>
    </location>
</feature>
<evidence type="ECO:0000256" key="7">
    <source>
        <dbReference type="ARBA" id="ARBA00023180"/>
    </source>
</evidence>
<evidence type="ECO:0000256" key="8">
    <source>
        <dbReference type="ARBA" id="ARBA00023295"/>
    </source>
</evidence>
<gene>
    <name evidence="13" type="ORF">OGATHE_000081</name>
</gene>
<dbReference type="EMBL" id="JAEUBD010000013">
    <property type="protein sequence ID" value="KAH3678812.1"/>
    <property type="molecule type" value="Genomic_DNA"/>
</dbReference>
<keyword evidence="14" id="KW-1185">Reference proteome</keyword>
<dbReference type="OrthoDB" id="941679at2759"/>
<dbReference type="Gene3D" id="3.20.20.80">
    <property type="entry name" value="Glycosidases"/>
    <property type="match status" value="2"/>
</dbReference>
<dbReference type="GO" id="GO:0071555">
    <property type="term" value="P:cell wall organization"/>
    <property type="evidence" value="ECO:0007669"/>
    <property type="project" value="UniProtKB-KW"/>
</dbReference>
<dbReference type="PANTHER" id="PTHR16631:SF14">
    <property type="entry name" value="FAMILY 17 GLUCOSIDASE SCW10-RELATED"/>
    <property type="match status" value="1"/>
</dbReference>
<keyword evidence="7" id="KW-0325">Glycoprotein</keyword>
<dbReference type="InterPro" id="IPR017853">
    <property type="entry name" value="GH"/>
</dbReference>
<evidence type="ECO:0000256" key="10">
    <source>
        <dbReference type="RuleBase" id="RU004335"/>
    </source>
</evidence>
<evidence type="ECO:0000313" key="14">
    <source>
        <dbReference type="Proteomes" id="UP000788993"/>
    </source>
</evidence>
<dbReference type="Pfam" id="PF00332">
    <property type="entry name" value="Glyco_hydro_17"/>
    <property type="match status" value="1"/>
</dbReference>
<evidence type="ECO:0000256" key="1">
    <source>
        <dbReference type="ARBA" id="ARBA00004191"/>
    </source>
</evidence>
<evidence type="ECO:0000256" key="2">
    <source>
        <dbReference type="ARBA" id="ARBA00008773"/>
    </source>
</evidence>
<keyword evidence="5 12" id="KW-0732">Signal</keyword>
<evidence type="ECO:0000256" key="3">
    <source>
        <dbReference type="ARBA" id="ARBA00022512"/>
    </source>
</evidence>
<dbReference type="GO" id="GO:0005576">
    <property type="term" value="C:extracellular region"/>
    <property type="evidence" value="ECO:0007669"/>
    <property type="project" value="TreeGrafter"/>
</dbReference>
<evidence type="ECO:0000256" key="4">
    <source>
        <dbReference type="ARBA" id="ARBA00022525"/>
    </source>
</evidence>
<dbReference type="AlphaFoldDB" id="A0A9P8PUT5"/>
<feature type="compositionally biased region" description="Low complexity" evidence="11">
    <location>
        <begin position="88"/>
        <end position="103"/>
    </location>
</feature>
<dbReference type="InterPro" id="IPR000490">
    <property type="entry name" value="Glyco_hydro_17"/>
</dbReference>
<dbReference type="GO" id="GO:0005975">
    <property type="term" value="P:carbohydrate metabolic process"/>
    <property type="evidence" value="ECO:0007669"/>
    <property type="project" value="InterPro"/>
</dbReference>
<dbReference type="GO" id="GO:0009277">
    <property type="term" value="C:fungal-type cell wall"/>
    <property type="evidence" value="ECO:0007669"/>
    <property type="project" value="TreeGrafter"/>
</dbReference>
<protein>
    <recommendedName>
        <fullName evidence="15">Glycoside hydrolase family 17 protein</fullName>
    </recommendedName>
</protein>
<dbReference type="Proteomes" id="UP000788993">
    <property type="component" value="Unassembled WGS sequence"/>
</dbReference>
<keyword evidence="3" id="KW-0134">Cell wall</keyword>
<dbReference type="SUPFAM" id="SSF51445">
    <property type="entry name" value="(Trans)glycosidases"/>
    <property type="match status" value="1"/>
</dbReference>
<dbReference type="InterPro" id="IPR050732">
    <property type="entry name" value="Beta-glucan_modifiers"/>
</dbReference>
<keyword evidence="9" id="KW-0961">Cell wall biogenesis/degradation</keyword>
<evidence type="ECO:0000256" key="5">
    <source>
        <dbReference type="ARBA" id="ARBA00022729"/>
    </source>
</evidence>
<name>A0A9P8PUT5_9ASCO</name>
<sequence length="371" mass="39148">MLARTVLYTLLATATLARPLHQHHQHAKRNPAVTVVVTEYFDANGMAVSSQTSAPSSDASVSVTYTVASAPVSGASREPYYPSSLDTSATESASGSSSSSAASSTASAGSVEAYAEKSKGITYSPYTDSGSCKSESQVASDIAKLSAYEIIRVYAPDCSCITNIMANMGSNQKIFAGLYNINSLTDDIATLAQQVEASSQGWDGIYAVAIGNEWVQNGESASNVVNAVSSGRSTLSSKGWTGKVVTVDTVGAYQDNESLCEASDFIAVNAHPYWDGNVKPEDSGSFLESQISLLKSTCGSDKSILICETGWPTQGDTYGSEGVPSTANQLTAIKSITESLADQVIMFTTYNDYWKDAGSYGVEQYWGIYPN</sequence>
<dbReference type="FunFam" id="3.20.20.80:FF:000111">
    <property type="entry name" value="Soluble cell wall protein"/>
    <property type="match status" value="1"/>
</dbReference>
<keyword evidence="8" id="KW-0326">Glycosidase</keyword>
<keyword evidence="6" id="KW-0378">Hydrolase</keyword>
<accession>A0A9P8PUT5</accession>
<keyword evidence="4" id="KW-0964">Secreted</keyword>
<evidence type="ECO:0000256" key="9">
    <source>
        <dbReference type="ARBA" id="ARBA00023316"/>
    </source>
</evidence>
<evidence type="ECO:0000256" key="12">
    <source>
        <dbReference type="SAM" id="SignalP"/>
    </source>
</evidence>
<dbReference type="GO" id="GO:0009986">
    <property type="term" value="C:cell surface"/>
    <property type="evidence" value="ECO:0007669"/>
    <property type="project" value="TreeGrafter"/>
</dbReference>
<feature type="region of interest" description="Disordered" evidence="11">
    <location>
        <begin position="79"/>
        <end position="103"/>
    </location>
</feature>
<feature type="signal peptide" evidence="12">
    <location>
        <begin position="1"/>
        <end position="17"/>
    </location>
</feature>
<evidence type="ECO:0000313" key="13">
    <source>
        <dbReference type="EMBL" id="KAH3678812.1"/>
    </source>
</evidence>
<reference evidence="13" key="2">
    <citation type="submission" date="2021-01" db="EMBL/GenBank/DDBJ databases">
        <authorList>
            <person name="Schikora-Tamarit M.A."/>
        </authorList>
    </citation>
    <scope>NUCLEOTIDE SEQUENCE</scope>
    <source>
        <strain evidence="13">NCAIM Y.01608</strain>
    </source>
</reference>
<comment type="subcellular location">
    <subcellularLocation>
        <location evidence="1">Secreted</location>
        <location evidence="1">Cell wall</location>
    </subcellularLocation>
</comment>
<comment type="similarity">
    <text evidence="2 10">Belongs to the glycosyl hydrolase 17 family.</text>
</comment>
<evidence type="ECO:0000256" key="6">
    <source>
        <dbReference type="ARBA" id="ARBA00022801"/>
    </source>
</evidence>
<reference evidence="13" key="1">
    <citation type="journal article" date="2021" name="Open Biol.">
        <title>Shared evolutionary footprints suggest mitochondrial oxidative damage underlies multiple complex I losses in fungi.</title>
        <authorList>
            <person name="Schikora-Tamarit M.A."/>
            <person name="Marcet-Houben M."/>
            <person name="Nosek J."/>
            <person name="Gabaldon T."/>
        </authorList>
    </citation>
    <scope>NUCLEOTIDE SEQUENCE</scope>
    <source>
        <strain evidence="13">NCAIM Y.01608</strain>
    </source>
</reference>
<evidence type="ECO:0008006" key="15">
    <source>
        <dbReference type="Google" id="ProtNLM"/>
    </source>
</evidence>
<dbReference type="GO" id="GO:0042973">
    <property type="term" value="F:glucan endo-1,3-beta-D-glucosidase activity"/>
    <property type="evidence" value="ECO:0007669"/>
    <property type="project" value="TreeGrafter"/>
</dbReference>